<dbReference type="EMBL" id="JANBPK010000820">
    <property type="protein sequence ID" value="KAJ2930771.1"/>
    <property type="molecule type" value="Genomic_DNA"/>
</dbReference>
<keyword evidence="3" id="KW-1185">Reference proteome</keyword>
<protein>
    <recommendedName>
        <fullName evidence="1">FAD/NAD(P)-binding domain-containing protein</fullName>
    </recommendedName>
</protein>
<feature type="non-terminal residue" evidence="2">
    <location>
        <position position="1"/>
    </location>
</feature>
<gene>
    <name evidence="2" type="ORF">H1R20_g6323</name>
</gene>
<dbReference type="OrthoDB" id="202203at2759"/>
<reference evidence="2" key="1">
    <citation type="submission" date="2022-06" db="EMBL/GenBank/DDBJ databases">
        <title>Genome Sequence of Candolleomyces eurysporus.</title>
        <authorList>
            <person name="Buettner E."/>
        </authorList>
    </citation>
    <scope>NUCLEOTIDE SEQUENCE</scope>
    <source>
        <strain evidence="2">VTCC 930004</strain>
    </source>
</reference>
<dbReference type="PANTHER" id="PTHR43735:SF2">
    <property type="entry name" value="FE-REGULATED PROTEIN 8"/>
    <property type="match status" value="1"/>
</dbReference>
<dbReference type="AlphaFoldDB" id="A0A9W8MHE2"/>
<dbReference type="InterPro" id="IPR023753">
    <property type="entry name" value="FAD/NAD-binding_dom"/>
</dbReference>
<name>A0A9W8MHE2_9AGAR</name>
<dbReference type="PRINTS" id="PR00411">
    <property type="entry name" value="PNDRDTASEI"/>
</dbReference>
<dbReference type="Gene3D" id="3.50.50.100">
    <property type="match status" value="1"/>
</dbReference>
<proteinExistence type="predicted"/>
<organism evidence="2 3">
    <name type="scientific">Candolleomyces eurysporus</name>
    <dbReference type="NCBI Taxonomy" id="2828524"/>
    <lineage>
        <taxon>Eukaryota</taxon>
        <taxon>Fungi</taxon>
        <taxon>Dikarya</taxon>
        <taxon>Basidiomycota</taxon>
        <taxon>Agaricomycotina</taxon>
        <taxon>Agaricomycetes</taxon>
        <taxon>Agaricomycetidae</taxon>
        <taxon>Agaricales</taxon>
        <taxon>Agaricineae</taxon>
        <taxon>Psathyrellaceae</taxon>
        <taxon>Candolleomyces</taxon>
    </lineage>
</organism>
<comment type="caution">
    <text evidence="2">The sequence shown here is derived from an EMBL/GenBank/DDBJ whole genome shotgun (WGS) entry which is preliminary data.</text>
</comment>
<dbReference type="PANTHER" id="PTHR43735">
    <property type="entry name" value="APOPTOSIS-INDUCING FACTOR 1"/>
    <property type="match status" value="1"/>
</dbReference>
<accession>A0A9W8MHE2</accession>
<feature type="domain" description="FAD/NAD(P)-binding" evidence="1">
    <location>
        <begin position="13"/>
        <end position="296"/>
    </location>
</feature>
<evidence type="ECO:0000313" key="3">
    <source>
        <dbReference type="Proteomes" id="UP001140091"/>
    </source>
</evidence>
<dbReference type="GO" id="GO:0005737">
    <property type="term" value="C:cytoplasm"/>
    <property type="evidence" value="ECO:0007669"/>
    <property type="project" value="TreeGrafter"/>
</dbReference>
<dbReference type="GO" id="GO:0050660">
    <property type="term" value="F:flavin adenine dinucleotide binding"/>
    <property type="evidence" value="ECO:0007669"/>
    <property type="project" value="TreeGrafter"/>
</dbReference>
<dbReference type="PRINTS" id="PR00368">
    <property type="entry name" value="FADPNR"/>
</dbReference>
<evidence type="ECO:0000259" key="1">
    <source>
        <dbReference type="Pfam" id="PF07992"/>
    </source>
</evidence>
<dbReference type="Pfam" id="PF07992">
    <property type="entry name" value="Pyr_redox_2"/>
    <property type="match status" value="1"/>
</dbReference>
<evidence type="ECO:0000313" key="2">
    <source>
        <dbReference type="EMBL" id="KAJ2930771.1"/>
    </source>
</evidence>
<dbReference type="GO" id="GO:0004174">
    <property type="term" value="F:electron-transferring-flavoprotein dehydrogenase activity"/>
    <property type="evidence" value="ECO:0007669"/>
    <property type="project" value="TreeGrafter"/>
</dbReference>
<dbReference type="InterPro" id="IPR036188">
    <property type="entry name" value="FAD/NAD-bd_sf"/>
</dbReference>
<sequence length="430" mass="46709">MGGGVAPTEETKTVVVLGAAYGGAKAAQVLAGGLPEDWKVIVIDRNSHANHVYVMPRFAVLPGHEYKAFIPYTNVFHEDEKQKPTHMVLKTQVVRLRPHYVTISEPHPELGIPTTEIAFDYAIYALGAHLPAPLDLWGRDPRASVKAVDHKPWVYNGFKTDGTLWLKERQKVIEASPTVLVVGGGALGIQFATDIKAVYPEKQVTLLHSRLQLLPKFDQAMHDEIRKTMELQGINLILGERLDMSSIDEQTRSGKAVNSQGRRIVRTEKGREIAADLLLLCTGQAPNTAILAAMDPATINPTNKQAYVQRTMQLTTAPAEAQLASAVDASLSLKESSPDAFGAIAAGHNAYYQADLAAKNIIKLVQGGDIPLDEYKPSPPAIKVSLGLTKSVYQVGPTIGVKTDGADDLYASSVWPLFGIKVEKDEDMIP</sequence>
<dbReference type="Proteomes" id="UP001140091">
    <property type="component" value="Unassembled WGS sequence"/>
</dbReference>
<dbReference type="SUPFAM" id="SSF51905">
    <property type="entry name" value="FAD/NAD(P)-binding domain"/>
    <property type="match status" value="1"/>
</dbReference>